<reference evidence="3 4" key="1">
    <citation type="journal article" date="2015" name="Nature">
        <title>rRNA introns, odd ribosomes, and small enigmatic genomes across a large radiation of phyla.</title>
        <authorList>
            <person name="Brown C.T."/>
            <person name="Hug L.A."/>
            <person name="Thomas B.C."/>
            <person name="Sharon I."/>
            <person name="Castelle C.J."/>
            <person name="Singh A."/>
            <person name="Wilkins M.J."/>
            <person name="Williams K.H."/>
            <person name="Banfield J.F."/>
        </authorList>
    </citation>
    <scope>NUCLEOTIDE SEQUENCE [LARGE SCALE GENOMIC DNA]</scope>
</reference>
<dbReference type="Gene3D" id="1.20.58.410">
    <property type="entry name" value="Release factor"/>
    <property type="match status" value="1"/>
</dbReference>
<name>A0A0G1Y111_9BACT</name>
<feature type="coiled-coil region" evidence="1">
    <location>
        <begin position="18"/>
        <end position="71"/>
    </location>
</feature>
<proteinExistence type="predicted"/>
<dbReference type="PANTHER" id="PTHR43116:SF3">
    <property type="entry name" value="CLASS I PEPTIDE CHAIN RELEASE FACTOR"/>
    <property type="match status" value="1"/>
</dbReference>
<organism evidence="3 4">
    <name type="scientific">Candidatus Giovannonibacteria bacterium GW2011_GWA2_53_7</name>
    <dbReference type="NCBI Taxonomy" id="1618650"/>
    <lineage>
        <taxon>Bacteria</taxon>
        <taxon>Candidatus Giovannoniibacteriota</taxon>
    </lineage>
</organism>
<accession>A0A0G1Y111</accession>
<dbReference type="SMART" id="SM00937">
    <property type="entry name" value="PCRF"/>
    <property type="match status" value="1"/>
</dbReference>
<dbReference type="EMBL" id="LCRM01000009">
    <property type="protein sequence ID" value="KKW36921.1"/>
    <property type="molecule type" value="Genomic_DNA"/>
</dbReference>
<dbReference type="Gene3D" id="3.30.160.20">
    <property type="match status" value="2"/>
</dbReference>
<dbReference type="SUPFAM" id="SSF75620">
    <property type="entry name" value="Release factor"/>
    <property type="match status" value="1"/>
</dbReference>
<dbReference type="Proteomes" id="UP000034290">
    <property type="component" value="Unassembled WGS sequence"/>
</dbReference>
<dbReference type="Gene3D" id="3.30.70.1660">
    <property type="match status" value="2"/>
</dbReference>
<dbReference type="InterPro" id="IPR005139">
    <property type="entry name" value="PCRF"/>
</dbReference>
<evidence type="ECO:0000259" key="2">
    <source>
        <dbReference type="SMART" id="SM00937"/>
    </source>
</evidence>
<keyword evidence="1" id="KW-0175">Coiled coil</keyword>
<dbReference type="AlphaFoldDB" id="A0A0G1Y111"/>
<evidence type="ECO:0000256" key="1">
    <source>
        <dbReference type="SAM" id="Coils"/>
    </source>
</evidence>
<protein>
    <submittedName>
        <fullName evidence="3">Peptide chain release factor 2</fullName>
    </submittedName>
</protein>
<sequence length="292" mass="33418">MLEAHMIEPGFWNDQERARTVSQEASDLKKEVLEMEEIEKKLRDLKDYLELAEAEGEEAEGSAELQTLTKRLDGIELRTLFSGEHDKRDAILEIHAGSGGTEANDWTAILLRMYLRFCEGKEWNVTVLFESRGEEAGYKSVGLRVKGRYAYGMLKAEAGVHRLVRISPFDAEKMRHTTFALVDVVPEFDDVEVDLDMNDVRVETSTSQGAGGQSLKSRLYQLELERREKDMHSIRGDMASAEWGNQIRSYVLHPYKMVKDHRTLAETQDAERVLNGDLDLFIDAYLRQEAQK</sequence>
<dbReference type="PANTHER" id="PTHR43116">
    <property type="entry name" value="PEPTIDE CHAIN RELEASE FACTOR 2"/>
    <property type="match status" value="1"/>
</dbReference>
<evidence type="ECO:0000313" key="4">
    <source>
        <dbReference type="Proteomes" id="UP000034290"/>
    </source>
</evidence>
<evidence type="ECO:0000313" key="3">
    <source>
        <dbReference type="EMBL" id="KKW36921.1"/>
    </source>
</evidence>
<gene>
    <name evidence="3" type="ORF">UY81_C0009G0006</name>
</gene>
<feature type="domain" description="Peptide chain release factor" evidence="2">
    <location>
        <begin position="50"/>
        <end position="157"/>
    </location>
</feature>
<comment type="caution">
    <text evidence="3">The sequence shown here is derived from an EMBL/GenBank/DDBJ whole genome shotgun (WGS) entry which is preliminary data.</text>
</comment>
<dbReference type="GO" id="GO:0006415">
    <property type="term" value="P:translational termination"/>
    <property type="evidence" value="ECO:0007669"/>
    <property type="project" value="InterPro"/>
</dbReference>
<dbReference type="InterPro" id="IPR045853">
    <property type="entry name" value="Pep_chain_release_fac_I_sf"/>
</dbReference>
<dbReference type="Pfam" id="PF03462">
    <property type="entry name" value="PCRF"/>
    <property type="match status" value="1"/>
</dbReference>